<comment type="caution">
    <text evidence="2">The sequence shown here is derived from an EMBL/GenBank/DDBJ whole genome shotgun (WGS) entry which is preliminary data.</text>
</comment>
<organism evidence="2 3">
    <name type="scientific">Cadophora malorum</name>
    <dbReference type="NCBI Taxonomy" id="108018"/>
    <lineage>
        <taxon>Eukaryota</taxon>
        <taxon>Fungi</taxon>
        <taxon>Dikarya</taxon>
        <taxon>Ascomycota</taxon>
        <taxon>Pezizomycotina</taxon>
        <taxon>Leotiomycetes</taxon>
        <taxon>Helotiales</taxon>
        <taxon>Ploettnerulaceae</taxon>
        <taxon>Cadophora</taxon>
    </lineage>
</organism>
<feature type="compositionally biased region" description="Polar residues" evidence="1">
    <location>
        <begin position="537"/>
        <end position="548"/>
    </location>
</feature>
<feature type="region of interest" description="Disordered" evidence="1">
    <location>
        <begin position="178"/>
        <end position="210"/>
    </location>
</feature>
<feature type="compositionally biased region" description="Low complexity" evidence="1">
    <location>
        <begin position="518"/>
        <end position="528"/>
    </location>
</feature>
<evidence type="ECO:0000313" key="3">
    <source>
        <dbReference type="Proteomes" id="UP000664132"/>
    </source>
</evidence>
<protein>
    <recommendedName>
        <fullName evidence="4">Gastric mucin-like protein</fullName>
    </recommendedName>
</protein>
<dbReference type="EMBL" id="JAFJYH010000479">
    <property type="protein sequence ID" value="KAG4411420.1"/>
    <property type="molecule type" value="Genomic_DNA"/>
</dbReference>
<dbReference type="Proteomes" id="UP000664132">
    <property type="component" value="Unassembled WGS sequence"/>
</dbReference>
<reference evidence="2" key="1">
    <citation type="submission" date="2021-02" db="EMBL/GenBank/DDBJ databases">
        <title>Genome sequence Cadophora malorum strain M34.</title>
        <authorList>
            <person name="Stefanovic E."/>
            <person name="Vu D."/>
            <person name="Scully C."/>
            <person name="Dijksterhuis J."/>
            <person name="Roader J."/>
            <person name="Houbraken J."/>
        </authorList>
    </citation>
    <scope>NUCLEOTIDE SEQUENCE</scope>
    <source>
        <strain evidence="2">M34</strain>
    </source>
</reference>
<feature type="compositionally biased region" description="Polar residues" evidence="1">
    <location>
        <begin position="834"/>
        <end position="849"/>
    </location>
</feature>
<gene>
    <name evidence="2" type="ORF">IFR04_015445</name>
</gene>
<feature type="compositionally biased region" description="Low complexity" evidence="1">
    <location>
        <begin position="978"/>
        <end position="992"/>
    </location>
</feature>
<dbReference type="OrthoDB" id="5401106at2759"/>
<feature type="compositionally biased region" description="Basic and acidic residues" evidence="1">
    <location>
        <begin position="386"/>
        <end position="398"/>
    </location>
</feature>
<keyword evidence="3" id="KW-1185">Reference proteome</keyword>
<sequence length="1095" mass="120581">MSVTAMEEVQDNLSGKLIALEGETNVIATQLRLLPPSQKILILPNFPETSVLEVEKEVFNARAFIRELQKAVTQRTETARTFLQTSTPTHPRLVFTVHGSVSARTTCITKISQNITNGNIEEAEAIFNHLVKDGIAGLAKTDKVVEDQDIEEQAERDEDQAAGEDIRAAQEVPERAFADANDTQEQNTSSFTNADSVLERMPSRGMPPKSRVMDLVRGMEKPSKEEGLSEPRATRIPISKFASPTSHPNDEIVRTVLTVPDRKTSIVEKRTTFGHNQGSMRLDRLARGLSHQSLDDTDTDTDTYTDDEFSDLNIASPGGESILSVPQTPEGVEYGEACLVDVQSGSPTKSVKRAQSVDKLFPSNDRLQNYSSIPRPLKQSKSHYQLRREPPTSAVRDEDGQDSQRFPTLPRTNFVKASETTIKKSPTSSRSSRSLRSTNSSSSSTETSNRAFFVERGTDAIEIPIEDPTEVPFTPVFELVEDLVIHFTNDQPNDIFESVLRSYKSGSYPIIPAPPTPASSGTPSSPSSLINHGGSEASLSPRSISSLQLEVDPEVRPTSYLTDEADEYNYNRRSFDPYSDDSYPPDIKRPSRGNLGIAETPHSTVAPPNAPVMVEMDVPISMEAEENPLEKRFVEFSPVNTGNAISVQNSFRELLSIIFPASENYSQYMYPVATEVERLWKPVFRNEEGGPIGIESRTLDQIIAFGCEEGVKKDFFYQISGQIEKIGTKRDGSNRSGKLDIRFLISNIMQSYVNSSVTPHAPSPISDPHILASLLVPHIESFLATNVSIHFLILHYSSADLATIFALRSLLGANLFKIAGILDSLASDPPSISRPGTSMSSRPRSPAPTNALQNIFMTTRQQNQQSLQRESHANLRQNSVTKSVKKTNSQTPKPPVSFAKADYLLPSTATDPEISTFLSGMWKALMEKSTFYTPEPEPKPVIIERPPMPPTPSSNGPRDRDSGYPPSSYQTPRASKVSRLTGGAATGSTRGGNYATSISSVTTRGNGYAASTTTTIANRHKYAASVASAKTTASERERKRGDKEWENFYIAEDDSEDDEYDKMILGRGMQRIVPEVRKVGQKANTKKALKWLGLA</sequence>
<evidence type="ECO:0008006" key="4">
    <source>
        <dbReference type="Google" id="ProtNLM"/>
    </source>
</evidence>
<feature type="region of interest" description="Disordered" evidence="1">
    <location>
        <begin position="830"/>
        <end position="849"/>
    </location>
</feature>
<feature type="compositionally biased region" description="Polar residues" evidence="1">
    <location>
        <begin position="862"/>
        <end position="891"/>
    </location>
</feature>
<evidence type="ECO:0000313" key="2">
    <source>
        <dbReference type="EMBL" id="KAG4411420.1"/>
    </source>
</evidence>
<feature type="region of interest" description="Disordered" evidence="1">
    <location>
        <begin position="933"/>
        <end position="1006"/>
    </location>
</feature>
<accession>A0A8H7SYY6</accession>
<dbReference type="AlphaFoldDB" id="A0A8H7SYY6"/>
<feature type="compositionally biased region" description="Low complexity" evidence="1">
    <location>
        <begin position="425"/>
        <end position="450"/>
    </location>
</feature>
<feature type="region of interest" description="Disordered" evidence="1">
    <location>
        <begin position="511"/>
        <end position="586"/>
    </location>
</feature>
<feature type="compositionally biased region" description="Polar residues" evidence="1">
    <location>
        <begin position="994"/>
        <end position="1006"/>
    </location>
</feature>
<feature type="compositionally biased region" description="Low complexity" evidence="1">
    <location>
        <begin position="576"/>
        <end position="585"/>
    </location>
</feature>
<feature type="compositionally biased region" description="Polar residues" evidence="1">
    <location>
        <begin position="181"/>
        <end position="195"/>
    </location>
</feature>
<evidence type="ECO:0000256" key="1">
    <source>
        <dbReference type="SAM" id="MobiDB-lite"/>
    </source>
</evidence>
<feature type="region of interest" description="Disordered" evidence="1">
    <location>
        <begin position="345"/>
        <end position="451"/>
    </location>
</feature>
<feature type="region of interest" description="Disordered" evidence="1">
    <location>
        <begin position="862"/>
        <end position="898"/>
    </location>
</feature>
<name>A0A8H7SYY6_9HELO</name>
<proteinExistence type="predicted"/>